<proteinExistence type="predicted"/>
<organism evidence="1 2">
    <name type="scientific">Pisum sativum</name>
    <name type="common">Garden pea</name>
    <name type="synonym">Lathyrus oleraceus</name>
    <dbReference type="NCBI Taxonomy" id="3888"/>
    <lineage>
        <taxon>Eukaryota</taxon>
        <taxon>Viridiplantae</taxon>
        <taxon>Streptophyta</taxon>
        <taxon>Embryophyta</taxon>
        <taxon>Tracheophyta</taxon>
        <taxon>Spermatophyta</taxon>
        <taxon>Magnoliopsida</taxon>
        <taxon>eudicotyledons</taxon>
        <taxon>Gunneridae</taxon>
        <taxon>Pentapetalae</taxon>
        <taxon>rosids</taxon>
        <taxon>fabids</taxon>
        <taxon>Fabales</taxon>
        <taxon>Fabaceae</taxon>
        <taxon>Papilionoideae</taxon>
        <taxon>50 kb inversion clade</taxon>
        <taxon>NPAAA clade</taxon>
        <taxon>Hologalegina</taxon>
        <taxon>IRL clade</taxon>
        <taxon>Fabeae</taxon>
        <taxon>Lathyrus</taxon>
    </lineage>
</organism>
<dbReference type="SUPFAM" id="SSF69572">
    <property type="entry name" value="Activating enzymes of the ubiquitin-like proteins"/>
    <property type="match status" value="1"/>
</dbReference>
<protein>
    <submittedName>
        <fullName evidence="1">E1 ubiquitin-activating protein uba2</fullName>
    </submittedName>
</protein>
<dbReference type="Proteomes" id="UP001058974">
    <property type="component" value="Chromosome 3"/>
</dbReference>
<evidence type="ECO:0000313" key="2">
    <source>
        <dbReference type="Proteomes" id="UP001058974"/>
    </source>
</evidence>
<name>A0A9D4Y457_PEA</name>
<keyword evidence="2" id="KW-1185">Reference proteome</keyword>
<accession>A0A9D4Y457</accession>
<evidence type="ECO:0000313" key="1">
    <source>
        <dbReference type="EMBL" id="KAI5431982.1"/>
    </source>
</evidence>
<dbReference type="GO" id="GO:0008641">
    <property type="term" value="F:ubiquitin-like modifier activating enzyme activity"/>
    <property type="evidence" value="ECO:0007669"/>
    <property type="project" value="InterPro"/>
</dbReference>
<dbReference type="InterPro" id="IPR035985">
    <property type="entry name" value="Ubiquitin-activating_enz"/>
</dbReference>
<reference evidence="1 2" key="1">
    <citation type="journal article" date="2022" name="Nat. Genet.">
        <title>Improved pea reference genome and pan-genome highlight genomic features and evolutionary characteristics.</title>
        <authorList>
            <person name="Yang T."/>
            <person name="Liu R."/>
            <person name="Luo Y."/>
            <person name="Hu S."/>
            <person name="Wang D."/>
            <person name="Wang C."/>
            <person name="Pandey M.K."/>
            <person name="Ge S."/>
            <person name="Xu Q."/>
            <person name="Li N."/>
            <person name="Li G."/>
            <person name="Huang Y."/>
            <person name="Saxena R.K."/>
            <person name="Ji Y."/>
            <person name="Li M."/>
            <person name="Yan X."/>
            <person name="He Y."/>
            <person name="Liu Y."/>
            <person name="Wang X."/>
            <person name="Xiang C."/>
            <person name="Varshney R.K."/>
            <person name="Ding H."/>
            <person name="Gao S."/>
            <person name="Zong X."/>
        </authorList>
    </citation>
    <scope>NUCLEOTIDE SEQUENCE [LARGE SCALE GENOMIC DNA]</scope>
    <source>
        <strain evidence="1 2">cv. Zhongwan 6</strain>
    </source>
</reference>
<dbReference type="EMBL" id="JAMSHJ010000003">
    <property type="protein sequence ID" value="KAI5431982.1"/>
    <property type="molecule type" value="Genomic_DNA"/>
</dbReference>
<dbReference type="AlphaFoldDB" id="A0A9D4Y457"/>
<dbReference type="Gramene" id="Psat03G0593300-T1">
    <property type="protein sequence ID" value="KAI5431982.1"/>
    <property type="gene ID" value="KIW84_035933"/>
</dbReference>
<gene>
    <name evidence="1" type="ORF">KIW84_035933</name>
</gene>
<comment type="caution">
    <text evidence="1">The sequence shown here is derived from an EMBL/GenBank/DDBJ whole genome shotgun (WGS) entry which is preliminary data.</text>
</comment>
<dbReference type="Gene3D" id="3.40.50.12550">
    <property type="entry name" value="Ubiquitin-activating enzyme E1, inactive adenylation domain, subdomain 2"/>
    <property type="match status" value="1"/>
</dbReference>
<sequence length="92" mass="10300">MNDKSGDGKIEDINPKLLRQFVFGARVVLNPMAAMLEGIVGQEVVKAHSGKFHPLFQVVIVSPSSWRKSPFILPQPSMAFKGFFFILLIKRT</sequence>